<dbReference type="EMBL" id="JAGDEL010000039">
    <property type="protein sequence ID" value="MBO1515478.1"/>
    <property type="molecule type" value="Genomic_DNA"/>
</dbReference>
<dbReference type="RefSeq" id="WP_207982336.1">
    <property type="nucleotide sequence ID" value="NZ_JAGDEL010000039.1"/>
</dbReference>
<dbReference type="Proteomes" id="UP000663981">
    <property type="component" value="Unassembled WGS sequence"/>
</dbReference>
<reference evidence="1 2" key="1">
    <citation type="submission" date="2021-03" db="EMBL/GenBank/DDBJ databases">
        <title>Whole genome sequence of Metabacillus bambusae BG109.</title>
        <authorList>
            <person name="Jeong J.W."/>
        </authorList>
    </citation>
    <scope>NUCLEOTIDE SEQUENCE [LARGE SCALE GENOMIC DNA]</scope>
    <source>
        <strain evidence="1 2">BG109</strain>
    </source>
</reference>
<proteinExistence type="predicted"/>
<accession>A0ABS3NB68</accession>
<protein>
    <submittedName>
        <fullName evidence="1">Uncharacterized protein</fullName>
    </submittedName>
</protein>
<organism evidence="1 2">
    <name type="scientific">Metabacillus bambusae</name>
    <dbReference type="NCBI Taxonomy" id="2795218"/>
    <lineage>
        <taxon>Bacteria</taxon>
        <taxon>Bacillati</taxon>
        <taxon>Bacillota</taxon>
        <taxon>Bacilli</taxon>
        <taxon>Bacillales</taxon>
        <taxon>Bacillaceae</taxon>
        <taxon>Metabacillus</taxon>
    </lineage>
</organism>
<comment type="caution">
    <text evidence="1">The sequence shown here is derived from an EMBL/GenBank/DDBJ whole genome shotgun (WGS) entry which is preliminary data.</text>
</comment>
<evidence type="ECO:0000313" key="2">
    <source>
        <dbReference type="Proteomes" id="UP000663981"/>
    </source>
</evidence>
<evidence type="ECO:0000313" key="1">
    <source>
        <dbReference type="EMBL" id="MBO1515478.1"/>
    </source>
</evidence>
<keyword evidence="2" id="KW-1185">Reference proteome</keyword>
<name>A0ABS3NB68_9BACI</name>
<sequence length="180" mass="21547">MLVKMKRKDFDLLTSADLSKGCFEPLINIYKSRITEKTTFSNSQIQEHFYEQLTEGQRALFMFYAYYIHVSKSINEFYWWSAYFMAQPKSWSALKVGINYFQDESMLLLLEKVELELKRHNHPVTIEGFTVRREELELNKELYASIKSLHDMFYKTSSLTISNINKYIENNHLEFVEIDY</sequence>
<gene>
    <name evidence="1" type="ORF">I7822_28090</name>
</gene>